<protein>
    <recommendedName>
        <fullName evidence="5">Alkaline shock response membrane anchor protein AmaP</fullName>
    </recommendedName>
</protein>
<feature type="chain" id="PRO_5026183871" description="Alkaline shock response membrane anchor protein AmaP" evidence="2">
    <location>
        <begin position="25"/>
        <end position="185"/>
    </location>
</feature>
<evidence type="ECO:0008006" key="5">
    <source>
        <dbReference type="Google" id="ProtNLM"/>
    </source>
</evidence>
<dbReference type="RefSeq" id="WP_161101104.1">
    <property type="nucleotide sequence ID" value="NZ_JBHLYI010000002.1"/>
</dbReference>
<sequence>MRTGVAVAAGILLACGAVVLGADAVETSLAGLHGTAQAGVGAAGETGRPVLDPSVVRYAARHGWFWPAVSLGVEGVALAATAGLWRAGRGALARRDVPGVAGVRDEVLRLPGVRDVKVRVTGTRKAPRLVVSVACADGTPLEGLLAALGDGPVARCREAAGLPDLVAVVRFRPGATRFRRGAAGR</sequence>
<dbReference type="EMBL" id="WUTW01000001">
    <property type="protein sequence ID" value="MXQ62873.1"/>
    <property type="molecule type" value="Genomic_DNA"/>
</dbReference>
<keyword evidence="1" id="KW-0812">Transmembrane</keyword>
<accession>A0A6I4W040</accession>
<name>A0A6I4W040_9ACTN</name>
<evidence type="ECO:0000313" key="3">
    <source>
        <dbReference type="EMBL" id="MXQ62873.1"/>
    </source>
</evidence>
<gene>
    <name evidence="3" type="ORF">GQ466_02385</name>
</gene>
<keyword evidence="1" id="KW-0472">Membrane</keyword>
<reference evidence="3 4" key="1">
    <citation type="submission" date="2019-12" db="EMBL/GenBank/DDBJ databases">
        <title>Nocardia macrotermitis sp. nov. and Nocardia aurantia sp. nov., isolated from the gut of the fungus growing-termite Macrotermes natalensis.</title>
        <authorList>
            <person name="Christine B."/>
            <person name="Rene B."/>
        </authorList>
    </citation>
    <scope>NUCLEOTIDE SEQUENCE [LARGE SCALE GENOMIC DNA]</scope>
    <source>
        <strain evidence="3 4">DSM 102126</strain>
    </source>
</reference>
<dbReference type="Proteomes" id="UP000431901">
    <property type="component" value="Unassembled WGS sequence"/>
</dbReference>
<comment type="caution">
    <text evidence="3">The sequence shown here is derived from an EMBL/GenBank/DDBJ whole genome shotgun (WGS) entry which is preliminary data.</text>
</comment>
<organism evidence="3 4">
    <name type="scientific">Actinomadura rayongensis</name>
    <dbReference type="NCBI Taxonomy" id="1429076"/>
    <lineage>
        <taxon>Bacteria</taxon>
        <taxon>Bacillati</taxon>
        <taxon>Actinomycetota</taxon>
        <taxon>Actinomycetes</taxon>
        <taxon>Streptosporangiales</taxon>
        <taxon>Thermomonosporaceae</taxon>
        <taxon>Actinomadura</taxon>
    </lineage>
</organism>
<proteinExistence type="predicted"/>
<keyword evidence="1" id="KW-1133">Transmembrane helix</keyword>
<dbReference type="PROSITE" id="PS51257">
    <property type="entry name" value="PROKAR_LIPOPROTEIN"/>
    <property type="match status" value="1"/>
</dbReference>
<keyword evidence="2" id="KW-0732">Signal</keyword>
<evidence type="ECO:0000313" key="4">
    <source>
        <dbReference type="Proteomes" id="UP000431901"/>
    </source>
</evidence>
<dbReference type="AlphaFoldDB" id="A0A6I4W040"/>
<keyword evidence="4" id="KW-1185">Reference proteome</keyword>
<feature type="signal peptide" evidence="2">
    <location>
        <begin position="1"/>
        <end position="24"/>
    </location>
</feature>
<feature type="transmembrane region" description="Helical" evidence="1">
    <location>
        <begin position="64"/>
        <end position="85"/>
    </location>
</feature>
<dbReference type="OrthoDB" id="3479101at2"/>
<evidence type="ECO:0000256" key="1">
    <source>
        <dbReference type="SAM" id="Phobius"/>
    </source>
</evidence>
<evidence type="ECO:0000256" key="2">
    <source>
        <dbReference type="SAM" id="SignalP"/>
    </source>
</evidence>